<accession>A0A4U1CIM8</accession>
<organism evidence="1 2">
    <name type="scientific">Pedobacter polaris</name>
    <dbReference type="NCBI Taxonomy" id="2571273"/>
    <lineage>
        <taxon>Bacteria</taxon>
        <taxon>Pseudomonadati</taxon>
        <taxon>Bacteroidota</taxon>
        <taxon>Sphingobacteriia</taxon>
        <taxon>Sphingobacteriales</taxon>
        <taxon>Sphingobacteriaceae</taxon>
        <taxon>Pedobacter</taxon>
    </lineage>
</organism>
<dbReference type="RefSeq" id="WP_136842651.1">
    <property type="nucleotide sequence ID" value="NZ_SWBR01000004.1"/>
</dbReference>
<dbReference type="CDD" id="cd07818">
    <property type="entry name" value="SRPBCC_1"/>
    <property type="match status" value="1"/>
</dbReference>
<dbReference type="AlphaFoldDB" id="A0A4U1CIM8"/>
<name>A0A4U1CIM8_9SPHI</name>
<gene>
    <name evidence="1" type="ORF">FA048_15225</name>
</gene>
<dbReference type="OrthoDB" id="9807923at2"/>
<reference evidence="1 2" key="1">
    <citation type="submission" date="2019-04" db="EMBL/GenBank/DDBJ databases">
        <title>Pedobacter sp. RP-3-22 sp. nov., isolated from Arctic soil.</title>
        <authorList>
            <person name="Dahal R.H."/>
            <person name="Kim D.-U."/>
        </authorList>
    </citation>
    <scope>NUCLEOTIDE SEQUENCE [LARGE SCALE GENOMIC DNA]</scope>
    <source>
        <strain evidence="1 2">RP-3-22</strain>
    </source>
</reference>
<comment type="caution">
    <text evidence="1">The sequence shown here is derived from an EMBL/GenBank/DDBJ whole genome shotgun (WGS) entry which is preliminary data.</text>
</comment>
<keyword evidence="2" id="KW-1185">Reference proteome</keyword>
<dbReference type="Proteomes" id="UP000309488">
    <property type="component" value="Unassembled WGS sequence"/>
</dbReference>
<dbReference type="EMBL" id="SWBR01000004">
    <property type="protein sequence ID" value="TKC06560.1"/>
    <property type="molecule type" value="Genomic_DNA"/>
</dbReference>
<evidence type="ECO:0000313" key="2">
    <source>
        <dbReference type="Proteomes" id="UP000309488"/>
    </source>
</evidence>
<proteinExistence type="predicted"/>
<evidence type="ECO:0000313" key="1">
    <source>
        <dbReference type="EMBL" id="TKC06560.1"/>
    </source>
</evidence>
<sequence>MTVLLTILLVFAILIAFLLFLALITKKEYAIEREIVINKSTQVVFDYVKLIKNQEKYNVWVMKDPNVKIDYMGIDGTKGFVSAWEGNKQAGKGEQEIKEINNGKGLNIEIRFEKPFENIGQTYFTTTPVSENETSLKWQMIGKNKFPLNLMNLIIDGLLGKDMQKSLVNVKGILETI</sequence>
<protein>
    <submittedName>
        <fullName evidence="1">Polyketide cyclase</fullName>
    </submittedName>
</protein>
<dbReference type="SUPFAM" id="SSF55961">
    <property type="entry name" value="Bet v1-like"/>
    <property type="match status" value="1"/>
</dbReference>